<dbReference type="EMBL" id="BKCP01011626">
    <property type="protein sequence ID" value="GER55274.1"/>
    <property type="molecule type" value="Genomic_DNA"/>
</dbReference>
<dbReference type="Proteomes" id="UP000325081">
    <property type="component" value="Unassembled WGS sequence"/>
</dbReference>
<accession>A0A5A7REN1</accession>
<feature type="region of interest" description="Disordered" evidence="1">
    <location>
        <begin position="1"/>
        <end position="32"/>
    </location>
</feature>
<evidence type="ECO:0000313" key="4">
    <source>
        <dbReference type="Proteomes" id="UP000325081"/>
    </source>
</evidence>
<reference evidence="4" key="1">
    <citation type="journal article" date="2019" name="Curr. Biol.">
        <title>Genome Sequence of Striga asiatica Provides Insight into the Evolution of Plant Parasitism.</title>
        <authorList>
            <person name="Yoshida S."/>
            <person name="Kim S."/>
            <person name="Wafula E.K."/>
            <person name="Tanskanen J."/>
            <person name="Kim Y.M."/>
            <person name="Honaas L."/>
            <person name="Yang Z."/>
            <person name="Spallek T."/>
            <person name="Conn C.E."/>
            <person name="Ichihashi Y."/>
            <person name="Cheong K."/>
            <person name="Cui S."/>
            <person name="Der J.P."/>
            <person name="Gundlach H."/>
            <person name="Jiao Y."/>
            <person name="Hori C."/>
            <person name="Ishida J.K."/>
            <person name="Kasahara H."/>
            <person name="Kiba T."/>
            <person name="Kim M.S."/>
            <person name="Koo N."/>
            <person name="Laohavisit A."/>
            <person name="Lee Y.H."/>
            <person name="Lumba S."/>
            <person name="McCourt P."/>
            <person name="Mortimer J.C."/>
            <person name="Mutuku J.M."/>
            <person name="Nomura T."/>
            <person name="Sasaki-Sekimoto Y."/>
            <person name="Seto Y."/>
            <person name="Wang Y."/>
            <person name="Wakatake T."/>
            <person name="Sakakibara H."/>
            <person name="Demura T."/>
            <person name="Yamaguchi S."/>
            <person name="Yoneyama K."/>
            <person name="Manabe R.I."/>
            <person name="Nelson D.C."/>
            <person name="Schulman A.H."/>
            <person name="Timko M.P."/>
            <person name="dePamphilis C.W."/>
            <person name="Choi D."/>
            <person name="Shirasu K."/>
        </authorList>
    </citation>
    <scope>NUCLEOTIDE SEQUENCE [LARGE SCALE GENOMIC DNA]</scope>
    <source>
        <strain evidence="4">cv. UVA1</strain>
    </source>
</reference>
<organism evidence="3 4">
    <name type="scientific">Striga asiatica</name>
    <name type="common">Asiatic witchweed</name>
    <name type="synonym">Buchnera asiatica</name>
    <dbReference type="NCBI Taxonomy" id="4170"/>
    <lineage>
        <taxon>Eukaryota</taxon>
        <taxon>Viridiplantae</taxon>
        <taxon>Streptophyta</taxon>
        <taxon>Embryophyta</taxon>
        <taxon>Tracheophyta</taxon>
        <taxon>Spermatophyta</taxon>
        <taxon>Magnoliopsida</taxon>
        <taxon>eudicotyledons</taxon>
        <taxon>Gunneridae</taxon>
        <taxon>Pentapetalae</taxon>
        <taxon>asterids</taxon>
        <taxon>lamiids</taxon>
        <taxon>Lamiales</taxon>
        <taxon>Orobanchaceae</taxon>
        <taxon>Buchnereae</taxon>
        <taxon>Striga</taxon>
    </lineage>
</organism>
<feature type="transmembrane region" description="Helical" evidence="2">
    <location>
        <begin position="61"/>
        <end position="85"/>
    </location>
</feature>
<keyword evidence="3" id="KW-0808">Transferase</keyword>
<dbReference type="GO" id="GO:0032259">
    <property type="term" value="P:methylation"/>
    <property type="evidence" value="ECO:0007669"/>
    <property type="project" value="UniProtKB-KW"/>
</dbReference>
<evidence type="ECO:0000256" key="2">
    <source>
        <dbReference type="SAM" id="Phobius"/>
    </source>
</evidence>
<keyword evidence="2" id="KW-0812">Transmembrane</keyword>
<keyword evidence="2" id="KW-1133">Transmembrane helix</keyword>
<sequence length="158" mass="17219">MHIHIGKDNIKPASAHTRPDIPPPIIPTEGSAESGPVNVTCSWLKLFFKTDRLEAPYDEGFFLGLLLMGCLLLLAVLLLELGVRLTSPSLLVQRMSLAGRTVGFGEMTTGMNGCGERAVKVRDTVKAMAKPSCLCVEDKIQDITAKNFIQQNIESHNT</sequence>
<feature type="compositionally biased region" description="Basic and acidic residues" evidence="1">
    <location>
        <begin position="1"/>
        <end position="10"/>
    </location>
</feature>
<protein>
    <submittedName>
        <fullName evidence="3">S-adenosyl-L-methionine-dependentmethyltransferases superfamily protein</fullName>
    </submittedName>
</protein>
<evidence type="ECO:0000313" key="3">
    <source>
        <dbReference type="EMBL" id="GER55274.1"/>
    </source>
</evidence>
<keyword evidence="3" id="KW-0489">Methyltransferase</keyword>
<dbReference type="GO" id="GO:0008168">
    <property type="term" value="F:methyltransferase activity"/>
    <property type="evidence" value="ECO:0007669"/>
    <property type="project" value="UniProtKB-KW"/>
</dbReference>
<evidence type="ECO:0000256" key="1">
    <source>
        <dbReference type="SAM" id="MobiDB-lite"/>
    </source>
</evidence>
<keyword evidence="2" id="KW-0472">Membrane</keyword>
<proteinExistence type="predicted"/>
<comment type="caution">
    <text evidence="3">The sequence shown here is derived from an EMBL/GenBank/DDBJ whole genome shotgun (WGS) entry which is preliminary data.</text>
</comment>
<gene>
    <name evidence="3" type="ORF">STAS_32932</name>
</gene>
<name>A0A5A7REN1_STRAF</name>
<keyword evidence="4" id="KW-1185">Reference proteome</keyword>
<dbReference type="AlphaFoldDB" id="A0A5A7REN1"/>